<protein>
    <submittedName>
        <fullName evidence="1">Uncharacterized protein</fullName>
    </submittedName>
</protein>
<organism evidence="1 2">
    <name type="scientific">Candidatus Doudnabacteria bacterium CG10_big_fil_rev_8_21_14_0_10_42_18</name>
    <dbReference type="NCBI Taxonomy" id="1974552"/>
    <lineage>
        <taxon>Bacteria</taxon>
        <taxon>Candidatus Doudnaibacteriota</taxon>
    </lineage>
</organism>
<gene>
    <name evidence="1" type="ORF">COT92_01800</name>
</gene>
<accession>A0A2H0VB00</accession>
<reference evidence="2" key="1">
    <citation type="submission" date="2017-09" db="EMBL/GenBank/DDBJ databases">
        <title>Depth-based differentiation of microbial function through sediment-hosted aquifers and enrichment of novel symbionts in the deep terrestrial subsurface.</title>
        <authorList>
            <person name="Probst A.J."/>
            <person name="Ladd B."/>
            <person name="Jarett J.K."/>
            <person name="Geller-Mcgrath D.E."/>
            <person name="Sieber C.M.K."/>
            <person name="Emerson J.B."/>
            <person name="Anantharaman K."/>
            <person name="Thomas B.C."/>
            <person name="Malmstrom R."/>
            <person name="Stieglmeier M."/>
            <person name="Klingl A."/>
            <person name="Woyke T."/>
            <person name="Ryan C.M."/>
            <person name="Banfield J.F."/>
        </authorList>
    </citation>
    <scope>NUCLEOTIDE SEQUENCE [LARGE SCALE GENOMIC DNA]</scope>
</reference>
<sequence>MQTFVLAVYLELAKPVSLLNGFALEGLSNYFVIFCGSARRSPATPYRPFKKCLVLVQTRKFLIYINYRNLLAFF</sequence>
<dbReference type="EMBL" id="PFAK01000030">
    <property type="protein sequence ID" value="PIR96288.1"/>
    <property type="molecule type" value="Genomic_DNA"/>
</dbReference>
<dbReference type="Proteomes" id="UP000230922">
    <property type="component" value="Unassembled WGS sequence"/>
</dbReference>
<evidence type="ECO:0000313" key="1">
    <source>
        <dbReference type="EMBL" id="PIR96288.1"/>
    </source>
</evidence>
<evidence type="ECO:0000313" key="2">
    <source>
        <dbReference type="Proteomes" id="UP000230922"/>
    </source>
</evidence>
<dbReference type="AlphaFoldDB" id="A0A2H0VB00"/>
<name>A0A2H0VB00_9BACT</name>
<comment type="caution">
    <text evidence="1">The sequence shown here is derived from an EMBL/GenBank/DDBJ whole genome shotgun (WGS) entry which is preliminary data.</text>
</comment>
<proteinExistence type="predicted"/>